<evidence type="ECO:0000313" key="1">
    <source>
        <dbReference type="EMBL" id="MPM37847.1"/>
    </source>
</evidence>
<name>A0A644ZAY9_9ZZZZ</name>
<organism evidence="1">
    <name type="scientific">bioreactor metagenome</name>
    <dbReference type="NCBI Taxonomy" id="1076179"/>
    <lineage>
        <taxon>unclassified sequences</taxon>
        <taxon>metagenomes</taxon>
        <taxon>ecological metagenomes</taxon>
    </lineage>
</organism>
<comment type="caution">
    <text evidence="1">The sequence shown here is derived from an EMBL/GenBank/DDBJ whole genome shotgun (WGS) entry which is preliminary data.</text>
</comment>
<gene>
    <name evidence="1" type="ORF">SDC9_84466</name>
</gene>
<reference evidence="1" key="1">
    <citation type="submission" date="2019-08" db="EMBL/GenBank/DDBJ databases">
        <authorList>
            <person name="Kucharzyk K."/>
            <person name="Murdoch R.W."/>
            <person name="Higgins S."/>
            <person name="Loffler F."/>
        </authorList>
    </citation>
    <scope>NUCLEOTIDE SEQUENCE</scope>
</reference>
<protein>
    <submittedName>
        <fullName evidence="1">Uncharacterized protein</fullName>
    </submittedName>
</protein>
<dbReference type="EMBL" id="VSSQ01008085">
    <property type="protein sequence ID" value="MPM37847.1"/>
    <property type="molecule type" value="Genomic_DNA"/>
</dbReference>
<accession>A0A644ZAY9</accession>
<sequence length="69" mass="7869">MRRIFDHPYRVCRWTLAGDLIEEVAACTHFSVAEAAWSTAQQLWPGDPITLQHGIRIMRQGVGRCETKS</sequence>
<proteinExistence type="predicted"/>
<dbReference type="AlphaFoldDB" id="A0A644ZAY9"/>